<dbReference type="PANTHER" id="PTHR47354">
    <property type="entry name" value="NADH OXIDOREDUCTASE HCR"/>
    <property type="match status" value="1"/>
</dbReference>
<proteinExistence type="predicted"/>
<dbReference type="SUPFAM" id="SSF54292">
    <property type="entry name" value="2Fe-2S ferredoxin-like"/>
    <property type="match status" value="1"/>
</dbReference>
<evidence type="ECO:0000313" key="5">
    <source>
        <dbReference type="EMBL" id="OEG73686.1"/>
    </source>
</evidence>
<accession>A0A1E5IT22</accession>
<dbReference type="EMBL" id="MCBT01000037">
    <property type="protein sequence ID" value="OEG73686.1"/>
    <property type="molecule type" value="Genomic_DNA"/>
</dbReference>
<dbReference type="InterPro" id="IPR017938">
    <property type="entry name" value="Riboflavin_synthase-like_b-brl"/>
</dbReference>
<evidence type="ECO:0000259" key="3">
    <source>
        <dbReference type="PROSITE" id="PS51085"/>
    </source>
</evidence>
<dbReference type="InterPro" id="IPR050415">
    <property type="entry name" value="MRET"/>
</dbReference>
<dbReference type="PRINTS" id="PR00410">
    <property type="entry name" value="PHEHYDRXLASE"/>
</dbReference>
<protein>
    <submittedName>
        <fullName evidence="5">Oxidoreductase</fullName>
    </submittedName>
</protein>
<dbReference type="SUPFAM" id="SSF63380">
    <property type="entry name" value="Riboflavin synthase domain-like"/>
    <property type="match status" value="1"/>
</dbReference>
<gene>
    <name evidence="5" type="ORF">BEL05_00190</name>
</gene>
<feature type="domain" description="2Fe-2S ferredoxin-type" evidence="3">
    <location>
        <begin position="1"/>
        <end position="88"/>
    </location>
</feature>
<dbReference type="GO" id="GO:0016491">
    <property type="term" value="F:oxidoreductase activity"/>
    <property type="evidence" value="ECO:0007669"/>
    <property type="project" value="InterPro"/>
</dbReference>
<evidence type="ECO:0000256" key="2">
    <source>
        <dbReference type="ARBA" id="ARBA00034078"/>
    </source>
</evidence>
<dbReference type="SUPFAM" id="SSF52343">
    <property type="entry name" value="Ferredoxin reductase-like, C-terminal NADP-linked domain"/>
    <property type="match status" value="1"/>
</dbReference>
<dbReference type="InterPro" id="IPR017927">
    <property type="entry name" value="FAD-bd_FR_type"/>
</dbReference>
<organism evidence="5 6">
    <name type="scientific">Shewanella colwelliana</name>
    <name type="common">Alteromonas colwelliana</name>
    <dbReference type="NCBI Taxonomy" id="23"/>
    <lineage>
        <taxon>Bacteria</taxon>
        <taxon>Pseudomonadati</taxon>
        <taxon>Pseudomonadota</taxon>
        <taxon>Gammaproteobacteria</taxon>
        <taxon>Alteromonadales</taxon>
        <taxon>Shewanellaceae</taxon>
        <taxon>Shewanella</taxon>
    </lineage>
</organism>
<evidence type="ECO:0000313" key="6">
    <source>
        <dbReference type="Proteomes" id="UP000095230"/>
    </source>
</evidence>
<evidence type="ECO:0000256" key="1">
    <source>
        <dbReference type="ARBA" id="ARBA00023075"/>
    </source>
</evidence>
<dbReference type="Pfam" id="PF00970">
    <property type="entry name" value="FAD_binding_6"/>
    <property type="match status" value="1"/>
</dbReference>
<dbReference type="AlphaFoldDB" id="A0A1E5IT22"/>
<name>A0A1E5IT22_SHECO</name>
<dbReference type="Gene3D" id="3.40.50.80">
    <property type="entry name" value="Nucleotide-binding domain of ferredoxin-NADP reductase (FNR) module"/>
    <property type="match status" value="1"/>
</dbReference>
<dbReference type="CDD" id="cd00207">
    <property type="entry name" value="fer2"/>
    <property type="match status" value="1"/>
</dbReference>
<dbReference type="STRING" id="23.BEL05_00190"/>
<keyword evidence="1" id="KW-0830">Ubiquinone</keyword>
<dbReference type="InterPro" id="IPR036010">
    <property type="entry name" value="2Fe-2S_ferredoxin-like_sf"/>
</dbReference>
<sequence>MTRFYLDGQLYDAQEGESVLDTLIRHGQQVNYSCKKGVCKTCLVQHIEGEINIGAQRGLTSGLKARHYICACQAVVSDELKLKSILPHDLFTPAVLEQKQYLNQSIVRIALKVEQGFIHQPGQYINLRRFDGVTRSYSLTNSPSDGLLELHVRRKYNGQFSDWLYHQANIGEKLLVQGPMGASSYDSQCQDNKLIVIAFGSGLGVAVSIVREALSHRHQGEIHLYVGGREMDDLYLHAELLQMMLEHRHFFYHACITGHHDVMPSGRRVMLGDPFNEAVKAHKFDRQQHLFLCGEPSLVNQSRKMAFLNGFPIERVHTLSFEYKDLRTRPRDL</sequence>
<comment type="caution">
    <text evidence="5">The sequence shown here is derived from an EMBL/GenBank/DDBJ whole genome shotgun (WGS) entry which is preliminary data.</text>
</comment>
<dbReference type="InterPro" id="IPR012675">
    <property type="entry name" value="Beta-grasp_dom_sf"/>
</dbReference>
<dbReference type="RefSeq" id="WP_069671278.1">
    <property type="nucleotide sequence ID" value="NZ_JAWWDQ010000019.1"/>
</dbReference>
<dbReference type="OrthoDB" id="9806195at2"/>
<dbReference type="GO" id="GO:0051536">
    <property type="term" value="F:iron-sulfur cluster binding"/>
    <property type="evidence" value="ECO:0007669"/>
    <property type="project" value="InterPro"/>
</dbReference>
<dbReference type="CDD" id="cd06194">
    <property type="entry name" value="FNR_N-term_Iron_sulfur_binding"/>
    <property type="match status" value="1"/>
</dbReference>
<dbReference type="InterPro" id="IPR001041">
    <property type="entry name" value="2Fe-2S_ferredoxin-type"/>
</dbReference>
<dbReference type="PROSITE" id="PS51384">
    <property type="entry name" value="FAD_FR"/>
    <property type="match status" value="1"/>
</dbReference>
<dbReference type="PROSITE" id="PS51085">
    <property type="entry name" value="2FE2S_FER_2"/>
    <property type="match status" value="1"/>
</dbReference>
<dbReference type="Pfam" id="PF00111">
    <property type="entry name" value="Fer2"/>
    <property type="match status" value="1"/>
</dbReference>
<comment type="cofactor">
    <cofactor evidence="2">
        <name>[2Fe-2S] cluster</name>
        <dbReference type="ChEBI" id="CHEBI:190135"/>
    </cofactor>
</comment>
<dbReference type="InterPro" id="IPR001433">
    <property type="entry name" value="OxRdtase_FAD/NAD-bd"/>
</dbReference>
<evidence type="ECO:0000259" key="4">
    <source>
        <dbReference type="PROSITE" id="PS51384"/>
    </source>
</evidence>
<dbReference type="Gene3D" id="3.10.20.30">
    <property type="match status" value="1"/>
</dbReference>
<dbReference type="Pfam" id="PF00175">
    <property type="entry name" value="NAD_binding_1"/>
    <property type="match status" value="1"/>
</dbReference>
<dbReference type="InterPro" id="IPR008333">
    <property type="entry name" value="Cbr1-like_FAD-bd_dom"/>
</dbReference>
<dbReference type="Proteomes" id="UP000095230">
    <property type="component" value="Unassembled WGS sequence"/>
</dbReference>
<reference evidence="5 6" key="1">
    <citation type="submission" date="2016-07" db="EMBL/GenBank/DDBJ databases">
        <title>Whole-genome of two Shewanella species isolated from a digestive organ of sea cucumber Apostichopus japonicus Selenka 1867.</title>
        <authorList>
            <person name="Hong H.-H."/>
            <person name="Choi H."/>
            <person name="Cheon S."/>
            <person name="Oh J.-S."/>
            <person name="Lee H.-G."/>
            <person name="Park C."/>
        </authorList>
    </citation>
    <scope>NUCLEOTIDE SEQUENCE [LARGE SCALE GENOMIC DNA]</scope>
    <source>
        <strain evidence="5 6">CSB03KR</strain>
    </source>
</reference>
<dbReference type="InterPro" id="IPR039261">
    <property type="entry name" value="FNR_nucleotide-bd"/>
</dbReference>
<dbReference type="PANTHER" id="PTHR47354:SF5">
    <property type="entry name" value="PROTEIN RFBI"/>
    <property type="match status" value="1"/>
</dbReference>
<feature type="domain" description="FAD-binding FR-type" evidence="4">
    <location>
        <begin position="89"/>
        <end position="186"/>
    </location>
</feature>
<dbReference type="Gene3D" id="2.40.30.10">
    <property type="entry name" value="Translation factors"/>
    <property type="match status" value="1"/>
</dbReference>